<proteinExistence type="predicted"/>
<reference evidence="2 3" key="1">
    <citation type="submission" date="2012-06" db="EMBL/GenBank/DDBJ databases">
        <title>Finished chromosome of genome of Chroococcidiopsis thermalis PCC 7203.</title>
        <authorList>
            <consortium name="US DOE Joint Genome Institute"/>
            <person name="Gugger M."/>
            <person name="Coursin T."/>
            <person name="Rippka R."/>
            <person name="Tandeau De Marsac N."/>
            <person name="Huntemann M."/>
            <person name="Wei C.-L."/>
            <person name="Han J."/>
            <person name="Detter J.C."/>
            <person name="Han C."/>
            <person name="Tapia R."/>
            <person name="Davenport K."/>
            <person name="Daligault H."/>
            <person name="Erkkila T."/>
            <person name="Gu W."/>
            <person name="Munk A.C.C."/>
            <person name="Teshima H."/>
            <person name="Xu Y."/>
            <person name="Chain P."/>
            <person name="Chen A."/>
            <person name="Krypides N."/>
            <person name="Mavromatis K."/>
            <person name="Markowitz V."/>
            <person name="Szeto E."/>
            <person name="Ivanova N."/>
            <person name="Mikhailova N."/>
            <person name="Ovchinnikova G."/>
            <person name="Pagani I."/>
            <person name="Pati A."/>
            <person name="Goodwin L."/>
            <person name="Peters L."/>
            <person name="Pitluck S."/>
            <person name="Woyke T."/>
            <person name="Kerfeld C."/>
        </authorList>
    </citation>
    <scope>NUCLEOTIDE SEQUENCE [LARGE SCALE GENOMIC DNA]</scope>
    <source>
        <strain evidence="2 3">PCC 7203</strain>
    </source>
</reference>
<keyword evidence="1" id="KW-0812">Transmembrane</keyword>
<organism evidence="2 3">
    <name type="scientific">Chroococcidiopsis thermalis (strain PCC 7203)</name>
    <dbReference type="NCBI Taxonomy" id="251229"/>
    <lineage>
        <taxon>Bacteria</taxon>
        <taxon>Bacillati</taxon>
        <taxon>Cyanobacteriota</taxon>
        <taxon>Cyanophyceae</taxon>
        <taxon>Chroococcidiopsidales</taxon>
        <taxon>Chroococcidiopsidaceae</taxon>
        <taxon>Chroococcidiopsis</taxon>
    </lineage>
</organism>
<dbReference type="STRING" id="251229.Chro_3823"/>
<evidence type="ECO:0000313" key="2">
    <source>
        <dbReference type="EMBL" id="AFY89247.1"/>
    </source>
</evidence>
<keyword evidence="3" id="KW-1185">Reference proteome</keyword>
<evidence type="ECO:0000313" key="3">
    <source>
        <dbReference type="Proteomes" id="UP000010384"/>
    </source>
</evidence>
<evidence type="ECO:0000256" key="1">
    <source>
        <dbReference type="SAM" id="Phobius"/>
    </source>
</evidence>
<dbReference type="InParanoid" id="K9U2C1"/>
<dbReference type="Proteomes" id="UP000010384">
    <property type="component" value="Chromosome"/>
</dbReference>
<accession>K9U2C1</accession>
<keyword evidence="1" id="KW-0472">Membrane</keyword>
<feature type="transmembrane region" description="Helical" evidence="1">
    <location>
        <begin position="31"/>
        <end position="52"/>
    </location>
</feature>
<protein>
    <submittedName>
        <fullName evidence="2">Uncharacterized protein</fullName>
    </submittedName>
</protein>
<dbReference type="HOGENOM" id="CLU_2647947_0_0_3"/>
<dbReference type="KEGG" id="cthe:Chro_3823"/>
<sequence length="76" mass="8760">MKKFHPKLDKIHRAIFDSVTVAMTEPRPSNIIIKVFLAIALLFGFFALGAIINYASQQFQQNEIETEKPQQELLDR</sequence>
<gene>
    <name evidence="2" type="ORF">Chro_3823</name>
</gene>
<dbReference type="EMBL" id="CP003597">
    <property type="protein sequence ID" value="AFY89247.1"/>
    <property type="molecule type" value="Genomic_DNA"/>
</dbReference>
<keyword evidence="1" id="KW-1133">Transmembrane helix</keyword>
<name>K9U2C1_CHRTP</name>
<dbReference type="AlphaFoldDB" id="K9U2C1"/>